<dbReference type="RefSeq" id="WP_123656774.1">
    <property type="nucleotide sequence ID" value="NZ_AYKG01000001.1"/>
</dbReference>
<evidence type="ECO:0000313" key="1">
    <source>
        <dbReference type="EMBL" id="ROO32840.1"/>
    </source>
</evidence>
<dbReference type="SUPFAM" id="SSF75169">
    <property type="entry name" value="DsrEFH-like"/>
    <property type="match status" value="1"/>
</dbReference>
<organism evidence="1 2">
    <name type="scientific">Salinisphaera japonica YTM-1</name>
    <dbReference type="NCBI Taxonomy" id="1209778"/>
    <lineage>
        <taxon>Bacteria</taxon>
        <taxon>Pseudomonadati</taxon>
        <taxon>Pseudomonadota</taxon>
        <taxon>Gammaproteobacteria</taxon>
        <taxon>Salinisphaerales</taxon>
        <taxon>Salinisphaeraceae</taxon>
        <taxon>Salinisphaera</taxon>
    </lineage>
</organism>
<evidence type="ECO:0000313" key="2">
    <source>
        <dbReference type="Proteomes" id="UP000285310"/>
    </source>
</evidence>
<reference evidence="1 2" key="1">
    <citation type="submission" date="2013-10" db="EMBL/GenBank/DDBJ databases">
        <title>Salinisphaera japonica YTM-1 Genome Sequencing.</title>
        <authorList>
            <person name="Lai Q."/>
            <person name="Li C."/>
            <person name="Shao Z."/>
        </authorList>
    </citation>
    <scope>NUCLEOTIDE SEQUENCE [LARGE SCALE GENOMIC DNA]</scope>
    <source>
        <strain evidence="1 2">YTM-1</strain>
    </source>
</reference>
<proteinExistence type="predicted"/>
<name>A0A423Q2G7_9GAMM</name>
<dbReference type="InterPro" id="IPR027396">
    <property type="entry name" value="DsrEFH-like"/>
</dbReference>
<dbReference type="Proteomes" id="UP000285310">
    <property type="component" value="Unassembled WGS sequence"/>
</dbReference>
<protein>
    <submittedName>
        <fullName evidence="1">Uncharacterized protein</fullName>
    </submittedName>
</protein>
<comment type="caution">
    <text evidence="1">The sequence shown here is derived from an EMBL/GenBank/DDBJ whole genome shotgun (WGS) entry which is preliminary data.</text>
</comment>
<accession>A0A423Q2G7</accession>
<keyword evidence="2" id="KW-1185">Reference proteome</keyword>
<dbReference type="OrthoDB" id="8665200at2"/>
<dbReference type="InParanoid" id="A0A423Q2G7"/>
<dbReference type="EMBL" id="AYKG01000001">
    <property type="protein sequence ID" value="ROO32840.1"/>
    <property type="molecule type" value="Genomic_DNA"/>
</dbReference>
<sequence>MIETADDTLRLLIHAPTEGALARARSNASNLLRAEPAAAVEIVINGPAVAAALASPHDTDRLLRVCANTLANNDLEADPELARVKAAVLYIAQRQRDGWAYMRA</sequence>
<dbReference type="Gene3D" id="3.40.1260.10">
    <property type="entry name" value="DsrEFH-like"/>
    <property type="match status" value="1"/>
</dbReference>
<dbReference type="AlphaFoldDB" id="A0A423Q2G7"/>
<gene>
    <name evidence="1" type="ORF">SAJA_00995</name>
</gene>